<dbReference type="Gene3D" id="3.40.50.2300">
    <property type="match status" value="2"/>
</dbReference>
<reference evidence="1 2" key="1">
    <citation type="journal article" date="2013" name="Genome Announc.">
        <title>Genome Sequence of the Polycyclic Aromatic Hydrocarbon-Degrading Bacterium Strain Marinobacter nanhaiticus D15-8WT.</title>
        <authorList>
            <person name="Cui Z."/>
            <person name="Gao W."/>
            <person name="Li Q."/>
            <person name="Xu G."/>
            <person name="Zheng L."/>
        </authorList>
    </citation>
    <scope>NUCLEOTIDE SEQUENCE [LARGE SCALE GENOMIC DNA]</scope>
    <source>
        <strain evidence="1 2">D15-8W</strain>
    </source>
</reference>
<gene>
    <name evidence="1" type="ORF">J057_00385</name>
</gene>
<accession>N6WAL6</accession>
<organism evidence="1 2">
    <name type="scientific">Marinobacter nanhaiticus D15-8W</name>
    <dbReference type="NCBI Taxonomy" id="626887"/>
    <lineage>
        <taxon>Bacteria</taxon>
        <taxon>Pseudomonadati</taxon>
        <taxon>Pseudomonadota</taxon>
        <taxon>Gammaproteobacteria</taxon>
        <taxon>Pseudomonadales</taxon>
        <taxon>Marinobacteraceae</taxon>
        <taxon>Marinobacter</taxon>
    </lineage>
</organism>
<dbReference type="EMBL" id="APLQ01000003">
    <property type="protein sequence ID" value="ENO17264.1"/>
    <property type="molecule type" value="Genomic_DNA"/>
</dbReference>
<dbReference type="InterPro" id="IPR028082">
    <property type="entry name" value="Peripla_BP_I"/>
</dbReference>
<dbReference type="Proteomes" id="UP000013165">
    <property type="component" value="Unassembled WGS sequence"/>
</dbReference>
<keyword evidence="2" id="KW-1185">Reference proteome</keyword>
<dbReference type="AlphaFoldDB" id="N6WAL6"/>
<comment type="caution">
    <text evidence="1">The sequence shown here is derived from an EMBL/GenBank/DDBJ whole genome shotgun (WGS) entry which is preliminary data.</text>
</comment>
<dbReference type="SUPFAM" id="SSF53822">
    <property type="entry name" value="Periplasmic binding protein-like I"/>
    <property type="match status" value="1"/>
</dbReference>
<sequence>MQHDVHIGLLASTEGTYKRMGLSTWSGVTHAVEEINADPAFDFHLVTHSYNPGGELEAYADGINQLISAGAQHIFGTTTSASRKEIIPDLERMGCLLWYPCPYEGFECSENVIYMGGCPNQNLIPLLRYAIAQFGAHAHLVGSNYVWGWESNRIARELVEVSNGQVLGEKYYRFGCTDFAGLIEQIVSDDTAFVLNNLVGESSYHFLRQLSDACGERGRTLPVLSCNFTESELPCIRGADHIRLLSCGAFFESVKPSFVHQQHMRHGEQAYSHYYACAYAAIHMFAQAYRRTGTDLPSAICETLYEQRSPTVLGELVLSARNNHVALPSYIAEAGRDGFTLLHSEPRSLTADPYLVQTDIAAFNELGAKPLQRGNLRIVK</sequence>
<dbReference type="HOGENOM" id="CLU_027128_1_1_6"/>
<dbReference type="OrthoDB" id="5288800at2"/>
<dbReference type="PANTHER" id="PTHR47628">
    <property type="match status" value="1"/>
</dbReference>
<dbReference type="STRING" id="626887.J057_00385"/>
<dbReference type="eggNOG" id="COG0683">
    <property type="taxonomic scope" value="Bacteria"/>
</dbReference>
<protein>
    <submittedName>
        <fullName evidence="1">Regulator</fullName>
    </submittedName>
</protein>
<proteinExistence type="predicted"/>
<dbReference type="RefSeq" id="WP_004578729.1">
    <property type="nucleotide sequence ID" value="NZ_AP028878.1"/>
</dbReference>
<name>N6WAL6_9GAMM</name>
<evidence type="ECO:0000313" key="1">
    <source>
        <dbReference type="EMBL" id="ENO17264.1"/>
    </source>
</evidence>
<evidence type="ECO:0000313" key="2">
    <source>
        <dbReference type="Proteomes" id="UP000013165"/>
    </source>
</evidence>
<dbReference type="PANTHER" id="PTHR47628:SF1">
    <property type="entry name" value="ALIPHATIC AMIDASE EXPRESSION-REGULATING PROTEIN"/>
    <property type="match status" value="1"/>
</dbReference>
<dbReference type="Pfam" id="PF13433">
    <property type="entry name" value="Peripla_BP_5"/>
    <property type="match status" value="1"/>
</dbReference>
<dbReference type="PATRIC" id="fig|626887.3.peg.72"/>